<dbReference type="GO" id="GO:0006950">
    <property type="term" value="P:response to stress"/>
    <property type="evidence" value="ECO:0007669"/>
    <property type="project" value="UniProtKB-ARBA"/>
</dbReference>
<comment type="function">
    <text evidence="3">Small heat shock protein required for the establishment of auxin gradients and for patterning of the apical domain of the embryo. Involved in the specification of the cotyledon primordia. Also required for normal inflorescence and floral meristem function, normal developmental patterning and thermotolerance. Acts as a molecular chaperone.</text>
</comment>
<dbReference type="GO" id="GO:0006457">
    <property type="term" value="P:protein folding"/>
    <property type="evidence" value="ECO:0000318"/>
    <property type="project" value="GO_Central"/>
</dbReference>
<sequence>MAILSDYQEDEEETKLKPNSNPSSSSSSKTLSFNATFDPRNPIGIVERMFDFLVKETDFMVEDTAEKEIMAVVKSAKDKIRKKMAGEREREASLRGNENKRLKEEKKPEVKEENKVEVKKEMKTEVNKEIKPEVKDEPMEVEKEEESGARVPNKGNGLDLEKYSWTQTLHEVNVLVPVPAGTKARFVVCDIKKNHLKVGLKGQPPTIEGELYKPVKVDDCYWSIEDQNTISILLTKHDQMEWWKCLVKGEPEINTQKVEPENSKLSDLDPETRQTVEKMMFDQRQKSMGLPTSDEMQKQEILKKFMAQHPEMDFSRAKIS</sequence>
<feature type="region of interest" description="Disordered" evidence="4">
    <location>
        <begin position="1"/>
        <end position="38"/>
    </location>
</feature>
<dbReference type="OrthoDB" id="416217at2759"/>
<dbReference type="InterPro" id="IPR037898">
    <property type="entry name" value="NudC_fam"/>
</dbReference>
<evidence type="ECO:0000256" key="4">
    <source>
        <dbReference type="SAM" id="MobiDB-lite"/>
    </source>
</evidence>
<proteinExistence type="predicted"/>
<dbReference type="GO" id="GO:0051082">
    <property type="term" value="F:unfolded protein binding"/>
    <property type="evidence" value="ECO:0000318"/>
    <property type="project" value="GO_Central"/>
</dbReference>
<evidence type="ECO:0000313" key="7">
    <source>
        <dbReference type="Proteomes" id="UP000091857"/>
    </source>
</evidence>
<evidence type="ECO:0000256" key="3">
    <source>
        <dbReference type="ARBA" id="ARBA00053226"/>
    </source>
</evidence>
<evidence type="ECO:0000259" key="5">
    <source>
        <dbReference type="PROSITE" id="PS51203"/>
    </source>
</evidence>
<feature type="region of interest" description="Disordered" evidence="4">
    <location>
        <begin position="135"/>
        <end position="155"/>
    </location>
</feature>
<evidence type="ECO:0000256" key="1">
    <source>
        <dbReference type="ARBA" id="ARBA00004463"/>
    </source>
</evidence>
<comment type="subcellular location">
    <subcellularLocation>
        <location evidence="1">Cytoplasmic granule</location>
    </subcellularLocation>
</comment>
<dbReference type="EMBL" id="CM004400">
    <property type="protein sequence ID" value="OAY30130.1"/>
    <property type="molecule type" value="Genomic_DNA"/>
</dbReference>
<feature type="compositionally biased region" description="Low complexity" evidence="4">
    <location>
        <begin position="17"/>
        <end position="32"/>
    </location>
</feature>
<dbReference type="FunFam" id="2.60.40.790:FF:000001">
    <property type="entry name" value="Nuclear migration protein nudC"/>
    <property type="match status" value="1"/>
</dbReference>
<dbReference type="AlphaFoldDB" id="A0A2C9UIQ0"/>
<gene>
    <name evidence="6" type="ORF">MANES_14G006200v8</name>
</gene>
<dbReference type="Gene3D" id="2.60.40.790">
    <property type="match status" value="1"/>
</dbReference>
<name>A0A2C9UIQ0_MANES</name>
<dbReference type="InterPro" id="IPR008978">
    <property type="entry name" value="HSP20-like_chaperone"/>
</dbReference>
<dbReference type="OMA" id="PMKAEEM"/>
<evidence type="ECO:0000313" key="6">
    <source>
        <dbReference type="EMBL" id="OAY30130.1"/>
    </source>
</evidence>
<dbReference type="PANTHER" id="PTHR12356:SF3">
    <property type="entry name" value="NUCLEAR MIGRATION PROTEIN NUDC"/>
    <property type="match status" value="1"/>
</dbReference>
<dbReference type="Proteomes" id="UP000091857">
    <property type="component" value="Chromosome 14"/>
</dbReference>
<dbReference type="PROSITE" id="PS51203">
    <property type="entry name" value="CS"/>
    <property type="match status" value="1"/>
</dbReference>
<dbReference type="PANTHER" id="PTHR12356">
    <property type="entry name" value="NUCLEAR MOVEMENT PROTEIN NUDC"/>
    <property type="match status" value="1"/>
</dbReference>
<keyword evidence="7" id="KW-1185">Reference proteome</keyword>
<dbReference type="CDD" id="cd06467">
    <property type="entry name" value="p23_NUDC_like"/>
    <property type="match status" value="1"/>
</dbReference>
<dbReference type="GO" id="GO:0005737">
    <property type="term" value="C:cytoplasm"/>
    <property type="evidence" value="ECO:0000318"/>
    <property type="project" value="GO_Central"/>
</dbReference>
<keyword evidence="2" id="KW-0963">Cytoplasm</keyword>
<accession>A0A2C9UIQ0</accession>
<feature type="domain" description="CS" evidence="5">
    <location>
        <begin position="158"/>
        <end position="247"/>
    </location>
</feature>
<dbReference type="InterPro" id="IPR007052">
    <property type="entry name" value="CS_dom"/>
</dbReference>
<evidence type="ECO:0000256" key="2">
    <source>
        <dbReference type="ARBA" id="ARBA00022490"/>
    </source>
</evidence>
<dbReference type="Gramene" id="Manes.14G006200.1.v8.1">
    <property type="protein sequence ID" value="Manes.14G006200.1.v8.1.CDS"/>
    <property type="gene ID" value="Manes.14G006200.v8.1"/>
</dbReference>
<reference evidence="7" key="1">
    <citation type="journal article" date="2016" name="Nat. Biotechnol.">
        <title>Sequencing wild and cultivated cassava and related species reveals extensive interspecific hybridization and genetic diversity.</title>
        <authorList>
            <person name="Bredeson J.V."/>
            <person name="Lyons J.B."/>
            <person name="Prochnik S.E."/>
            <person name="Wu G.A."/>
            <person name="Ha C.M."/>
            <person name="Edsinger-Gonzales E."/>
            <person name="Grimwood J."/>
            <person name="Schmutz J."/>
            <person name="Rabbi I.Y."/>
            <person name="Egesi C."/>
            <person name="Nauluvula P."/>
            <person name="Lebot V."/>
            <person name="Ndunguru J."/>
            <person name="Mkamilo G."/>
            <person name="Bart R.S."/>
            <person name="Setter T.L."/>
            <person name="Gleadow R.M."/>
            <person name="Kulakow P."/>
            <person name="Ferguson M.E."/>
            <person name="Rounsley S."/>
            <person name="Rokhsar D.S."/>
        </authorList>
    </citation>
    <scope>NUCLEOTIDE SEQUENCE [LARGE SCALE GENOMIC DNA]</scope>
    <source>
        <strain evidence="7">cv. AM560-2</strain>
    </source>
</reference>
<dbReference type="SUPFAM" id="SSF49764">
    <property type="entry name" value="HSP20-like chaperones"/>
    <property type="match status" value="1"/>
</dbReference>
<comment type="caution">
    <text evidence="6">The sequence shown here is derived from an EMBL/GenBank/DDBJ whole genome shotgun (WGS) entry which is preliminary data.</text>
</comment>
<organism evidence="6 7">
    <name type="scientific">Manihot esculenta</name>
    <name type="common">Cassava</name>
    <name type="synonym">Jatropha manihot</name>
    <dbReference type="NCBI Taxonomy" id="3983"/>
    <lineage>
        <taxon>Eukaryota</taxon>
        <taxon>Viridiplantae</taxon>
        <taxon>Streptophyta</taxon>
        <taxon>Embryophyta</taxon>
        <taxon>Tracheophyta</taxon>
        <taxon>Spermatophyta</taxon>
        <taxon>Magnoliopsida</taxon>
        <taxon>eudicotyledons</taxon>
        <taxon>Gunneridae</taxon>
        <taxon>Pentapetalae</taxon>
        <taxon>rosids</taxon>
        <taxon>fabids</taxon>
        <taxon>Malpighiales</taxon>
        <taxon>Euphorbiaceae</taxon>
        <taxon>Crotonoideae</taxon>
        <taxon>Manihoteae</taxon>
        <taxon>Manihot</taxon>
    </lineage>
</organism>
<dbReference type="Pfam" id="PF04969">
    <property type="entry name" value="CS"/>
    <property type="match status" value="1"/>
</dbReference>
<protein>
    <recommendedName>
        <fullName evidence="5">CS domain-containing protein</fullName>
    </recommendedName>
</protein>
<feature type="region of interest" description="Disordered" evidence="4">
    <location>
        <begin position="84"/>
        <end position="110"/>
    </location>
</feature>
<dbReference type="STRING" id="3983.A0A2C9UIQ0"/>